<dbReference type="PANTHER" id="PTHR11946:SF93">
    <property type="entry name" value="VALINE--TRNA LIGASE, CHLOROPLASTIC_MITOCHONDRIAL 2"/>
    <property type="match status" value="1"/>
</dbReference>
<dbReference type="STRING" id="3914.A0A0L9VMH8"/>
<keyword evidence="4" id="KW-0067">ATP-binding</keyword>
<dbReference type="GO" id="GO:0004832">
    <property type="term" value="F:valine-tRNA ligase activity"/>
    <property type="evidence" value="ECO:0007669"/>
    <property type="project" value="UniProtKB-EC"/>
</dbReference>
<dbReference type="Gene3D" id="1.10.730.10">
    <property type="entry name" value="Isoleucyl-tRNA Synthetase, Domain 1"/>
    <property type="match status" value="1"/>
</dbReference>
<dbReference type="GO" id="GO:0005829">
    <property type="term" value="C:cytosol"/>
    <property type="evidence" value="ECO:0007669"/>
    <property type="project" value="TreeGrafter"/>
</dbReference>
<dbReference type="SUPFAM" id="SSF47323">
    <property type="entry name" value="Anticodon-binding domain of a subclass of class I aminoacyl-tRNA synthetases"/>
    <property type="match status" value="1"/>
</dbReference>
<dbReference type="Pfam" id="PF10458">
    <property type="entry name" value="Val_tRNA-synt_C"/>
    <property type="match status" value="1"/>
</dbReference>
<feature type="domain" description="Aminoacyl-tRNA synthetase class Ia" evidence="10">
    <location>
        <begin position="1"/>
        <end position="39"/>
    </location>
</feature>
<evidence type="ECO:0000313" key="13">
    <source>
        <dbReference type="Proteomes" id="UP000053144"/>
    </source>
</evidence>
<gene>
    <name evidence="12" type="ORF">LR48_Vigan10g197900</name>
</gene>
<keyword evidence="2" id="KW-0436">Ligase</keyword>
<dbReference type="FunFam" id="1.10.287.380:FF:000001">
    <property type="entry name" value="Valine--tRNA ligase"/>
    <property type="match status" value="1"/>
</dbReference>
<evidence type="ECO:0000259" key="10">
    <source>
        <dbReference type="Pfam" id="PF00133"/>
    </source>
</evidence>
<protein>
    <recommendedName>
        <fullName evidence="1">valine--tRNA ligase</fullName>
        <ecNumber evidence="1">6.1.1.9</ecNumber>
    </recommendedName>
    <alternativeName>
        <fullName evidence="7">Valyl-tRNA synthetase</fullName>
    </alternativeName>
</protein>
<dbReference type="PANTHER" id="PTHR11946">
    <property type="entry name" value="VALYL-TRNA SYNTHETASES"/>
    <property type="match status" value="1"/>
</dbReference>
<evidence type="ECO:0000256" key="6">
    <source>
        <dbReference type="ARBA" id="ARBA00023146"/>
    </source>
</evidence>
<accession>A0A0L9VMH8</accession>
<dbReference type="SUPFAM" id="SSF46589">
    <property type="entry name" value="tRNA-binding arm"/>
    <property type="match status" value="1"/>
</dbReference>
<evidence type="ECO:0000256" key="3">
    <source>
        <dbReference type="ARBA" id="ARBA00022741"/>
    </source>
</evidence>
<dbReference type="InterPro" id="IPR009080">
    <property type="entry name" value="tRNAsynth_Ia_anticodon-bd"/>
</dbReference>
<keyword evidence="9" id="KW-0175">Coiled coil</keyword>
<evidence type="ECO:0000256" key="9">
    <source>
        <dbReference type="SAM" id="Coils"/>
    </source>
</evidence>
<evidence type="ECO:0000256" key="7">
    <source>
        <dbReference type="ARBA" id="ARBA00029936"/>
    </source>
</evidence>
<dbReference type="InterPro" id="IPR010978">
    <property type="entry name" value="tRNA-bd_arm"/>
</dbReference>
<reference evidence="13" key="1">
    <citation type="journal article" date="2015" name="Proc. Natl. Acad. Sci. U.S.A.">
        <title>Genome sequencing of adzuki bean (Vigna angularis) provides insight into high starch and low fat accumulation and domestication.</title>
        <authorList>
            <person name="Yang K."/>
            <person name="Tian Z."/>
            <person name="Chen C."/>
            <person name="Luo L."/>
            <person name="Zhao B."/>
            <person name="Wang Z."/>
            <person name="Yu L."/>
            <person name="Li Y."/>
            <person name="Sun Y."/>
            <person name="Li W."/>
            <person name="Chen Y."/>
            <person name="Li Y."/>
            <person name="Zhang Y."/>
            <person name="Ai D."/>
            <person name="Zhao J."/>
            <person name="Shang C."/>
            <person name="Ma Y."/>
            <person name="Wu B."/>
            <person name="Wang M."/>
            <person name="Gao L."/>
            <person name="Sun D."/>
            <person name="Zhang P."/>
            <person name="Guo F."/>
            <person name="Wang W."/>
            <person name="Li Y."/>
            <person name="Wang J."/>
            <person name="Varshney R.K."/>
            <person name="Wang J."/>
            <person name="Ling H.Q."/>
            <person name="Wan P."/>
        </authorList>
    </citation>
    <scope>NUCLEOTIDE SEQUENCE</scope>
    <source>
        <strain evidence="13">cv. Jingnong 6</strain>
    </source>
</reference>
<evidence type="ECO:0000256" key="2">
    <source>
        <dbReference type="ARBA" id="ARBA00022598"/>
    </source>
</evidence>
<evidence type="ECO:0000256" key="5">
    <source>
        <dbReference type="ARBA" id="ARBA00022917"/>
    </source>
</evidence>
<dbReference type="InterPro" id="IPR019499">
    <property type="entry name" value="Val-tRNA_synth_tRNA-bd"/>
</dbReference>
<name>A0A0L9VMH8_PHAAN</name>
<comment type="catalytic activity">
    <reaction evidence="8">
        <text>tRNA(Val) + L-valine + ATP = L-valyl-tRNA(Val) + AMP + diphosphate</text>
        <dbReference type="Rhea" id="RHEA:10704"/>
        <dbReference type="Rhea" id="RHEA-COMP:9672"/>
        <dbReference type="Rhea" id="RHEA-COMP:9708"/>
        <dbReference type="ChEBI" id="CHEBI:30616"/>
        <dbReference type="ChEBI" id="CHEBI:33019"/>
        <dbReference type="ChEBI" id="CHEBI:57762"/>
        <dbReference type="ChEBI" id="CHEBI:78442"/>
        <dbReference type="ChEBI" id="CHEBI:78537"/>
        <dbReference type="ChEBI" id="CHEBI:456215"/>
        <dbReference type="EC" id="6.1.1.9"/>
    </reaction>
</comment>
<feature type="coiled-coil region" evidence="9">
    <location>
        <begin position="208"/>
        <end position="270"/>
    </location>
</feature>
<dbReference type="InterPro" id="IPR002300">
    <property type="entry name" value="aa-tRNA-synth_Ia"/>
</dbReference>
<keyword evidence="5" id="KW-0648">Protein biosynthesis</keyword>
<dbReference type="InterPro" id="IPR037118">
    <property type="entry name" value="Val-tRNA_synth_C_sf"/>
</dbReference>
<dbReference type="EC" id="6.1.1.9" evidence="1"/>
<dbReference type="SUPFAM" id="SSF52374">
    <property type="entry name" value="Nucleotidylyl transferase"/>
    <property type="match status" value="1"/>
</dbReference>
<evidence type="ECO:0000259" key="11">
    <source>
        <dbReference type="Pfam" id="PF10458"/>
    </source>
</evidence>
<organism evidence="12 13">
    <name type="scientific">Phaseolus angularis</name>
    <name type="common">Azuki bean</name>
    <name type="synonym">Vigna angularis</name>
    <dbReference type="NCBI Taxonomy" id="3914"/>
    <lineage>
        <taxon>Eukaryota</taxon>
        <taxon>Viridiplantae</taxon>
        <taxon>Streptophyta</taxon>
        <taxon>Embryophyta</taxon>
        <taxon>Tracheophyta</taxon>
        <taxon>Spermatophyta</taxon>
        <taxon>Magnoliopsida</taxon>
        <taxon>eudicotyledons</taxon>
        <taxon>Gunneridae</taxon>
        <taxon>Pentapetalae</taxon>
        <taxon>rosids</taxon>
        <taxon>fabids</taxon>
        <taxon>Fabales</taxon>
        <taxon>Fabaceae</taxon>
        <taxon>Papilionoideae</taxon>
        <taxon>50 kb inversion clade</taxon>
        <taxon>NPAAA clade</taxon>
        <taxon>indigoferoid/millettioid clade</taxon>
        <taxon>Phaseoleae</taxon>
        <taxon>Vigna</taxon>
    </lineage>
</organism>
<evidence type="ECO:0000256" key="1">
    <source>
        <dbReference type="ARBA" id="ARBA00013169"/>
    </source>
</evidence>
<dbReference type="Proteomes" id="UP000053144">
    <property type="component" value="Chromosome 10"/>
</dbReference>
<evidence type="ECO:0000256" key="8">
    <source>
        <dbReference type="ARBA" id="ARBA00047552"/>
    </source>
</evidence>
<keyword evidence="3" id="KW-0547">Nucleotide-binding</keyword>
<feature type="domain" description="Valyl-tRNA synthetase tRNA-binding arm" evidence="11">
    <location>
        <begin position="210"/>
        <end position="274"/>
    </location>
</feature>
<dbReference type="AlphaFoldDB" id="A0A0L9VMH8"/>
<dbReference type="Pfam" id="PF00133">
    <property type="entry name" value="tRNA-synt_1"/>
    <property type="match status" value="1"/>
</dbReference>
<proteinExistence type="predicted"/>
<dbReference type="EMBL" id="CM003380">
    <property type="protein sequence ID" value="KOM56087.1"/>
    <property type="molecule type" value="Genomic_DNA"/>
</dbReference>
<evidence type="ECO:0000313" key="12">
    <source>
        <dbReference type="EMBL" id="KOM56087.1"/>
    </source>
</evidence>
<dbReference type="GO" id="GO:0006438">
    <property type="term" value="P:valyl-tRNA aminoacylation"/>
    <property type="evidence" value="ECO:0007669"/>
    <property type="project" value="InterPro"/>
</dbReference>
<dbReference type="Gene3D" id="1.10.287.380">
    <property type="entry name" value="Valyl-tRNA synthetase, C-terminal domain"/>
    <property type="match status" value="1"/>
</dbReference>
<dbReference type="InterPro" id="IPR002303">
    <property type="entry name" value="Valyl-tRNA_ligase"/>
</dbReference>
<evidence type="ECO:0000256" key="4">
    <source>
        <dbReference type="ARBA" id="ARBA00022840"/>
    </source>
</evidence>
<dbReference type="GO" id="GO:0005524">
    <property type="term" value="F:ATP binding"/>
    <property type="evidence" value="ECO:0007669"/>
    <property type="project" value="UniProtKB-KW"/>
</dbReference>
<keyword evidence="6" id="KW-0030">Aminoacyl-tRNA synthetase</keyword>
<dbReference type="Gramene" id="KOM56087">
    <property type="protein sequence ID" value="KOM56087"/>
    <property type="gene ID" value="LR48_Vigan10g197900"/>
</dbReference>
<sequence>MSKTLGNVVDPLDTIKDFGTDALRFTLALGTAGQDLNLSTERLTSNKAFTNKLWNAGKFILQNLPNENDTSAWEKILSYKALPYRKHALIVSPWPETQLPRNNGSIKKFENLQALVRAIRNARAEYSVEPAKRISASVVANKEVIDYIAEEREVLALLSRLDLQNLEFTDSSPGMISTELFALRGNADQSVHLVAGEGLEAYLPLADMVDISAEIERLSKRLSKMQKEYDALKSKLNSPQFVEKAPEAVVRGVQEKATEAEEKINLTKKRLELLK</sequence>